<dbReference type="Gene3D" id="2.130.10.10">
    <property type="entry name" value="YVTN repeat-like/Quinoprotein amine dehydrogenase"/>
    <property type="match status" value="3"/>
</dbReference>
<dbReference type="GO" id="GO:0000462">
    <property type="term" value="P:maturation of SSU-rRNA from tricistronic rRNA transcript (SSU-rRNA, 5.8S rRNA, LSU-rRNA)"/>
    <property type="evidence" value="ECO:0007669"/>
    <property type="project" value="InterPro"/>
</dbReference>
<dbReference type="Proteomes" id="UP000827549">
    <property type="component" value="Chromosome 4"/>
</dbReference>
<dbReference type="SUPFAM" id="SSF50978">
    <property type="entry name" value="WD40 repeat-like"/>
    <property type="match status" value="2"/>
</dbReference>
<evidence type="ECO:0000313" key="3">
    <source>
        <dbReference type="Proteomes" id="UP000827549"/>
    </source>
</evidence>
<dbReference type="InterPro" id="IPR046351">
    <property type="entry name" value="UTP4"/>
</dbReference>
<dbReference type="SMART" id="SM00320">
    <property type="entry name" value="WD40"/>
    <property type="match status" value="6"/>
</dbReference>
<feature type="region of interest" description="Disordered" evidence="1">
    <location>
        <begin position="629"/>
        <end position="687"/>
    </location>
</feature>
<dbReference type="GeneID" id="87808979"/>
<sequence length="948" mass="102166">MPAPVPQPTLPLHRVRFFDHTPSPITALAFPPLPLPPARDPAAPAAKGKARSESEQNELGALVVARENGEIEIWEYVHPESGSSGNWVLLKTLPPTLTHPTISLMALAIRDPENFHSKPYSVPRVSDLRLFTAGSESTELTERCLASGRVLQTYPIPSPPLWSMSVSPTQSLLCLTTNSAHLQFVTIPPPLLPGSVTQLEPSPAHLLRSDALPSRTRTVSVAWGIPRLVQEEDEWVWRDTYLVTGNSDSSFRRWELPLPGTAGTPQGRVTLKSRAVVEKVNKGAKKGSHKGTIVWGVGVLPDNSVVTSDSLGNVTFWDSNTMAQRQSFRSHKADGMSLIIGPGGRTVFTSGPDQRVCQFTAVTKGNGKTEWALTATKRIHNHDVRALAIFPPYLPLPANHPLSPRPVNPGLAPILASGGWDMAPVFTPAAAPDLLSEKLRSPLGKSKKGQHKVVFEESFSRRLPMFGGERGTTRISVSRGARLVVGRKDRSVGIWTVLEDEQGWKKLVEMDLQLRTNLISSAVSQDGRWLAVSDLYETKVFRLTLSPTGRLRPVRVRGFVTTLIESPALADVGIPQRGCGASSLLFTPDSGRLVVAFAATAHVAVLELPDQDSGVITVARSFAPQHTIVGGRSVRGKGSRRRRGGNKAVADADGDVSMTKGHAASDEEAEEDEDEPVSRPTSSEPAPWVTALAVSDDGQWLATSDLGGKVTVFNLDTLQLHALLPTLPHAAVSIAFTPTHPFLAIVHPSNTLQFYHVDTSRFVAPTQQLAVVNNTLHGLHAGVEGASFEPSRSNPRAAKVVLWAHDWVATARLDLDLVARGVGKRSGSPAVSLDGSPAPLSTKSLRRKRAREAREQLEASSASPSIAASSDIGVPASPTSSLARSLVHKSAPSSANDPEFIKVATDKFRSVVAVDWLEEGEMVLVERPYADFVGELPPAFWTGTYGRS</sequence>
<dbReference type="GO" id="GO:0032040">
    <property type="term" value="C:small-subunit processome"/>
    <property type="evidence" value="ECO:0007669"/>
    <property type="project" value="TreeGrafter"/>
</dbReference>
<feature type="compositionally biased region" description="Low complexity" evidence="1">
    <location>
        <begin position="859"/>
        <end position="870"/>
    </location>
</feature>
<feature type="compositionally biased region" description="Basic residues" evidence="1">
    <location>
        <begin position="634"/>
        <end position="645"/>
    </location>
</feature>
<accession>A0AAF0Y8Z3</accession>
<evidence type="ECO:0000313" key="2">
    <source>
        <dbReference type="EMBL" id="WOO82255.1"/>
    </source>
</evidence>
<dbReference type="PANTHER" id="PTHR44163">
    <property type="entry name" value="U3 SMALL NUCLEOLAR RNA-ASSOCIATED PROTEIN 4 HOMOLOG"/>
    <property type="match status" value="1"/>
</dbReference>
<proteinExistence type="predicted"/>
<dbReference type="GO" id="GO:0030686">
    <property type="term" value="C:90S preribosome"/>
    <property type="evidence" value="ECO:0007669"/>
    <property type="project" value="InterPro"/>
</dbReference>
<feature type="compositionally biased region" description="Acidic residues" evidence="1">
    <location>
        <begin position="666"/>
        <end position="675"/>
    </location>
</feature>
<dbReference type="PANTHER" id="PTHR44163:SF1">
    <property type="entry name" value="U3 SMALL NUCLEOLAR RNA-ASSOCIATED PROTEIN 4 HOMOLOG"/>
    <property type="match status" value="1"/>
</dbReference>
<dbReference type="GO" id="GO:0034455">
    <property type="term" value="C:t-UTP complex"/>
    <property type="evidence" value="ECO:0007669"/>
    <property type="project" value="TreeGrafter"/>
</dbReference>
<keyword evidence="3" id="KW-1185">Reference proteome</keyword>
<dbReference type="InterPro" id="IPR015943">
    <property type="entry name" value="WD40/YVTN_repeat-like_dom_sf"/>
</dbReference>
<dbReference type="GO" id="GO:0003723">
    <property type="term" value="F:RNA binding"/>
    <property type="evidence" value="ECO:0007669"/>
    <property type="project" value="TreeGrafter"/>
</dbReference>
<dbReference type="RefSeq" id="XP_062628287.1">
    <property type="nucleotide sequence ID" value="XM_062772303.1"/>
</dbReference>
<reference evidence="2" key="1">
    <citation type="submission" date="2023-10" db="EMBL/GenBank/DDBJ databases">
        <authorList>
            <person name="Noh H."/>
        </authorList>
    </citation>
    <scope>NUCLEOTIDE SEQUENCE</scope>
    <source>
        <strain evidence="2">DUCC4014</strain>
    </source>
</reference>
<feature type="region of interest" description="Disordered" evidence="1">
    <location>
        <begin position="825"/>
        <end position="874"/>
    </location>
</feature>
<organism evidence="2 3">
    <name type="scientific">Vanrija pseudolonga</name>
    <dbReference type="NCBI Taxonomy" id="143232"/>
    <lineage>
        <taxon>Eukaryota</taxon>
        <taxon>Fungi</taxon>
        <taxon>Dikarya</taxon>
        <taxon>Basidiomycota</taxon>
        <taxon>Agaricomycotina</taxon>
        <taxon>Tremellomycetes</taxon>
        <taxon>Trichosporonales</taxon>
        <taxon>Trichosporonaceae</taxon>
        <taxon>Vanrija</taxon>
    </lineage>
</organism>
<dbReference type="InterPro" id="IPR036322">
    <property type="entry name" value="WD40_repeat_dom_sf"/>
</dbReference>
<name>A0AAF0Y8Z3_9TREE</name>
<protein>
    <submittedName>
        <fullName evidence="2">U3 small nucleolar RNA-associated protein 4</fullName>
    </submittedName>
</protein>
<dbReference type="AlphaFoldDB" id="A0AAF0Y8Z3"/>
<evidence type="ECO:0000256" key="1">
    <source>
        <dbReference type="SAM" id="MobiDB-lite"/>
    </source>
</evidence>
<dbReference type="EMBL" id="CP086717">
    <property type="protein sequence ID" value="WOO82255.1"/>
    <property type="molecule type" value="Genomic_DNA"/>
</dbReference>
<gene>
    <name evidence="2" type="primary">utp4</name>
    <name evidence="2" type="ORF">LOC62_04G005751</name>
</gene>
<dbReference type="InterPro" id="IPR001680">
    <property type="entry name" value="WD40_rpt"/>
</dbReference>
<feature type="region of interest" description="Disordered" evidence="1">
    <location>
        <begin position="33"/>
        <end position="57"/>
    </location>
</feature>